<dbReference type="EMBL" id="JH712217">
    <property type="protein sequence ID" value="EFO23978.2"/>
    <property type="molecule type" value="Genomic_DNA"/>
</dbReference>
<name>A0A1S0U2R2_LOALO</name>
<dbReference type="GeneID" id="9941912"/>
<dbReference type="AlphaFoldDB" id="A0A1S0U2R2"/>
<sequence>MKNNSMSREELDDRFNQCLRKAMNDTKQLVKGEISEDELGYFIIFLSFR</sequence>
<accession>A0A1S0U2R2</accession>
<dbReference type="InParanoid" id="A0A1S0U2R2"/>
<dbReference type="RefSeq" id="XP_003140096.2">
    <property type="nucleotide sequence ID" value="XM_003140048.2"/>
</dbReference>
<proteinExistence type="predicted"/>
<dbReference type="KEGG" id="loa:LOAG_04511"/>
<gene>
    <name evidence="1" type="ORF">LOAG_04511</name>
</gene>
<reference evidence="1" key="1">
    <citation type="submission" date="2012-04" db="EMBL/GenBank/DDBJ databases">
        <title>The Genome Sequence of Loa loa.</title>
        <authorList>
            <consortium name="The Broad Institute Genome Sequencing Platform"/>
            <consortium name="Broad Institute Genome Sequencing Center for Infectious Disease"/>
            <person name="Nutman T.B."/>
            <person name="Fink D.L."/>
            <person name="Russ C."/>
            <person name="Young S."/>
            <person name="Zeng Q."/>
            <person name="Gargeya S."/>
            <person name="Alvarado L."/>
            <person name="Berlin A."/>
            <person name="Chapman S.B."/>
            <person name="Chen Z."/>
            <person name="Freedman E."/>
            <person name="Gellesch M."/>
            <person name="Goldberg J."/>
            <person name="Griggs A."/>
            <person name="Gujja S."/>
            <person name="Heilman E.R."/>
            <person name="Heiman D."/>
            <person name="Howarth C."/>
            <person name="Mehta T."/>
            <person name="Neiman D."/>
            <person name="Pearson M."/>
            <person name="Roberts A."/>
            <person name="Saif S."/>
            <person name="Shea T."/>
            <person name="Shenoy N."/>
            <person name="Sisk P."/>
            <person name="Stolte C."/>
            <person name="Sykes S."/>
            <person name="White J."/>
            <person name="Yandava C."/>
            <person name="Haas B."/>
            <person name="Henn M.R."/>
            <person name="Nusbaum C."/>
            <person name="Birren B."/>
        </authorList>
    </citation>
    <scope>NUCLEOTIDE SEQUENCE [LARGE SCALE GENOMIC DNA]</scope>
</reference>
<evidence type="ECO:0000313" key="1">
    <source>
        <dbReference type="EMBL" id="EFO23978.2"/>
    </source>
</evidence>
<dbReference type="CTD" id="9941912"/>
<protein>
    <submittedName>
        <fullName evidence="1">Uncharacterized protein</fullName>
    </submittedName>
</protein>
<dbReference type="OrthoDB" id="5837759at2759"/>
<organism evidence="1">
    <name type="scientific">Loa loa</name>
    <name type="common">Eye worm</name>
    <name type="synonym">Filaria loa</name>
    <dbReference type="NCBI Taxonomy" id="7209"/>
    <lineage>
        <taxon>Eukaryota</taxon>
        <taxon>Metazoa</taxon>
        <taxon>Ecdysozoa</taxon>
        <taxon>Nematoda</taxon>
        <taxon>Chromadorea</taxon>
        <taxon>Rhabditida</taxon>
        <taxon>Spirurina</taxon>
        <taxon>Spiruromorpha</taxon>
        <taxon>Filarioidea</taxon>
        <taxon>Onchocercidae</taxon>
        <taxon>Loa</taxon>
    </lineage>
</organism>